<proteinExistence type="predicted"/>
<protein>
    <recommendedName>
        <fullName evidence="3">Coenzyme Q-binding protein COQ10 START domain-containing protein</fullName>
    </recommendedName>
</protein>
<sequence>MSGTISKIPKHLIIKWKIDNNQNSLKKAVEISETLPWCIRTRLYLMPWKYDVKFIVSIISIDEFKISWFLIDRKSERKSTECGGWLVNKFEENLLSRNPSISSFTEGKRQEFLCTALVYVNLERTLLKHN</sequence>
<name>A0ABY8ND12_9GAMM</name>
<reference evidence="1 2" key="1">
    <citation type="submission" date="2023-02" db="EMBL/GenBank/DDBJ databases">
        <title>Description and genomic characterization of Microbulbifer bruguierae sp. nov., isolated from the sediment of mangrove plant Bruguiera sexangula.</title>
        <authorList>
            <person name="Long M."/>
        </authorList>
    </citation>
    <scope>NUCLEOTIDE SEQUENCE [LARGE SCALE GENOMIC DNA]</scope>
    <source>
        <strain evidence="1 2">H12</strain>
    </source>
</reference>
<accession>A0ABY8ND12</accession>
<evidence type="ECO:0008006" key="3">
    <source>
        <dbReference type="Google" id="ProtNLM"/>
    </source>
</evidence>
<dbReference type="EMBL" id="CP118605">
    <property type="protein sequence ID" value="WGL16814.1"/>
    <property type="molecule type" value="Genomic_DNA"/>
</dbReference>
<keyword evidence="2" id="KW-1185">Reference proteome</keyword>
<evidence type="ECO:0000313" key="1">
    <source>
        <dbReference type="EMBL" id="WGL16814.1"/>
    </source>
</evidence>
<evidence type="ECO:0000313" key="2">
    <source>
        <dbReference type="Proteomes" id="UP001236500"/>
    </source>
</evidence>
<dbReference type="RefSeq" id="WP_280320634.1">
    <property type="nucleotide sequence ID" value="NZ_CP118605.1"/>
</dbReference>
<gene>
    <name evidence="1" type="ORF">PVT68_00600</name>
</gene>
<organism evidence="1 2">
    <name type="scientific">Microbulbifer bruguierae</name>
    <dbReference type="NCBI Taxonomy" id="3029061"/>
    <lineage>
        <taxon>Bacteria</taxon>
        <taxon>Pseudomonadati</taxon>
        <taxon>Pseudomonadota</taxon>
        <taxon>Gammaproteobacteria</taxon>
        <taxon>Cellvibrionales</taxon>
        <taxon>Microbulbiferaceae</taxon>
        <taxon>Microbulbifer</taxon>
    </lineage>
</organism>
<dbReference type="Proteomes" id="UP001236500">
    <property type="component" value="Chromosome"/>
</dbReference>